<accession>A0ABP3HNE7</accession>
<gene>
    <name evidence="1" type="ORF">GCM10009092_44240</name>
</gene>
<evidence type="ECO:0000313" key="1">
    <source>
        <dbReference type="EMBL" id="GAA0375141.1"/>
    </source>
</evidence>
<dbReference type="RefSeq" id="WP_343847549.1">
    <property type="nucleotide sequence ID" value="NZ_BAAAEI010000031.1"/>
</dbReference>
<organism evidence="1 2">
    <name type="scientific">Bowmanella denitrificans</name>
    <dbReference type="NCBI Taxonomy" id="366582"/>
    <lineage>
        <taxon>Bacteria</taxon>
        <taxon>Pseudomonadati</taxon>
        <taxon>Pseudomonadota</taxon>
        <taxon>Gammaproteobacteria</taxon>
        <taxon>Alteromonadales</taxon>
        <taxon>Alteromonadaceae</taxon>
        <taxon>Bowmanella</taxon>
    </lineage>
</organism>
<protein>
    <recommendedName>
        <fullName evidence="3">Lipoprotein</fullName>
    </recommendedName>
</protein>
<name>A0ABP3HNE7_9ALTE</name>
<dbReference type="Proteomes" id="UP001501757">
    <property type="component" value="Unassembled WGS sequence"/>
</dbReference>
<keyword evidence="2" id="KW-1185">Reference proteome</keyword>
<evidence type="ECO:0000313" key="2">
    <source>
        <dbReference type="Proteomes" id="UP001501757"/>
    </source>
</evidence>
<comment type="caution">
    <text evidence="1">The sequence shown here is derived from an EMBL/GenBank/DDBJ whole genome shotgun (WGS) entry which is preliminary data.</text>
</comment>
<proteinExistence type="predicted"/>
<evidence type="ECO:0008006" key="3">
    <source>
        <dbReference type="Google" id="ProtNLM"/>
    </source>
</evidence>
<reference evidence="2" key="1">
    <citation type="journal article" date="2019" name="Int. J. Syst. Evol. Microbiol.">
        <title>The Global Catalogue of Microorganisms (GCM) 10K type strain sequencing project: providing services to taxonomists for standard genome sequencing and annotation.</title>
        <authorList>
            <consortium name="The Broad Institute Genomics Platform"/>
            <consortium name="The Broad Institute Genome Sequencing Center for Infectious Disease"/>
            <person name="Wu L."/>
            <person name="Ma J."/>
        </authorList>
    </citation>
    <scope>NUCLEOTIDE SEQUENCE [LARGE SCALE GENOMIC DNA]</scope>
    <source>
        <strain evidence="2">JCM 13378</strain>
    </source>
</reference>
<sequence length="354" mass="39864">MKKSFILIVLTAIAGLLIFFVPGLFGEKEAIDCNGDCYGVDIVNIGEETGETKPINSPAVLNNKVELTDKYISADKHNSSVSRKSLDEEWCVAEEELNQADLEYIRVLENDWHEVIGKAAIKGPSAINSDDRNYPNNAYVSSYQELPIEELKERAQSGDKWAMIAYVQSWYGKADLQQEIANKLLIMGASYHAIEYLIMQELVSAKSSYRKAGKVDENAKQHLINATAYTMLGLKDYSVSALTAFSGNISGDELFQSYLNPSIVLSDAEDDIRKRYLELDNSIEKAREQQSITIERPPEAVKRLFQQDIASYQYRNSELVVFLQGLNLESEVDLGRTPCTEKYLSRLETLNKNK</sequence>
<dbReference type="EMBL" id="BAAAEI010000031">
    <property type="protein sequence ID" value="GAA0375141.1"/>
    <property type="molecule type" value="Genomic_DNA"/>
</dbReference>